<comment type="caution">
    <text evidence="1">The sequence shown here is derived from an EMBL/GenBank/DDBJ whole genome shotgun (WGS) entry which is preliminary data.</text>
</comment>
<dbReference type="EMBL" id="JAUTXU010000084">
    <property type="protein sequence ID" value="KAK3710485.1"/>
    <property type="molecule type" value="Genomic_DNA"/>
</dbReference>
<evidence type="ECO:0000313" key="2">
    <source>
        <dbReference type="Proteomes" id="UP001281147"/>
    </source>
</evidence>
<organism evidence="1 2">
    <name type="scientific">Vermiconidia calcicola</name>
    <dbReference type="NCBI Taxonomy" id="1690605"/>
    <lineage>
        <taxon>Eukaryota</taxon>
        <taxon>Fungi</taxon>
        <taxon>Dikarya</taxon>
        <taxon>Ascomycota</taxon>
        <taxon>Pezizomycotina</taxon>
        <taxon>Dothideomycetes</taxon>
        <taxon>Dothideomycetidae</taxon>
        <taxon>Mycosphaerellales</taxon>
        <taxon>Extremaceae</taxon>
        <taxon>Vermiconidia</taxon>
    </lineage>
</organism>
<name>A0ACC3N726_9PEZI</name>
<keyword evidence="2" id="KW-1185">Reference proteome</keyword>
<sequence length="511" mass="56247">MAQQHEIGEKGPVTHDAGLFKENAHGAAERGHAATDKYGKSLITFDPKAEAKLRRKIDWCIVPTVALLYMFCFIDRANIGNARLAGFEEDLGMNPESYDYSTVLSVFYVSYILFEIPCNLMCKWLGPGWFIPATSLGFGIASLGTAFVRNKAQICGVRFILGIFEAGMLPGIAYYLSRWYRRRELAFRLSLYIVTAPLAGAFGGLLASGILSLNNFGKLHSWRMIFAIEGIITIGLSLIGFFTLTDRPATARWLTPEEKDLAIARVKSERVSTTEVLDKIDTKKTLLGIFNPVTLGTAFIFLLDNITVQGLAFFAPTIVGTIYPDASIVSLQLHTVPPYVVGAFFTVLFPLLSTIFDKRLIMMMAAAPFMMIGYIMFLASTDAMTRYGATFLIALGAFPFGALCNAQSSANVVSDTARSAAIGTTVMFGNIGGLISTWSFLPFDSPNYPIGNGLNLATSSTILLLSIAMYFFMKADNARREKKDIDAELAGLEQKQIQDLDWKHPGFKWRP</sequence>
<reference evidence="1" key="1">
    <citation type="submission" date="2023-07" db="EMBL/GenBank/DDBJ databases">
        <title>Black Yeasts Isolated from many extreme environments.</title>
        <authorList>
            <person name="Coleine C."/>
            <person name="Stajich J.E."/>
            <person name="Selbmann L."/>
        </authorList>
    </citation>
    <scope>NUCLEOTIDE SEQUENCE</scope>
    <source>
        <strain evidence="1">CCFEE 5714</strain>
    </source>
</reference>
<evidence type="ECO:0000313" key="1">
    <source>
        <dbReference type="EMBL" id="KAK3710485.1"/>
    </source>
</evidence>
<accession>A0ACC3N726</accession>
<dbReference type="Proteomes" id="UP001281147">
    <property type="component" value="Unassembled WGS sequence"/>
</dbReference>
<gene>
    <name evidence="1" type="ORF">LTR37_010328</name>
</gene>
<protein>
    <submittedName>
        <fullName evidence="1">Uncharacterized protein</fullName>
    </submittedName>
</protein>
<proteinExistence type="predicted"/>